<feature type="non-terminal residue" evidence="1">
    <location>
        <position position="1"/>
    </location>
</feature>
<dbReference type="AlphaFoldDB" id="A0A2J7QVL9"/>
<sequence>EDYKNYFRMSDENLKYMLAKVKQDTLLWNAITPEERIVATLRFLATGRSFEDPKFATIISPQALGKIIPETCKAIYTYKALKQEHLKFANSSIEWQKIAKDFENMNFVFVADEAFALRETILNHFPHKDLTHKNKFSTEDYPAHDVLSYPELKVLGP</sequence>
<dbReference type="STRING" id="105785.A0A2J7QVL9"/>
<dbReference type="InParanoid" id="A0A2J7QVL9"/>
<organism evidence="1 2">
    <name type="scientific">Cryptotermes secundus</name>
    <dbReference type="NCBI Taxonomy" id="105785"/>
    <lineage>
        <taxon>Eukaryota</taxon>
        <taxon>Metazoa</taxon>
        <taxon>Ecdysozoa</taxon>
        <taxon>Arthropoda</taxon>
        <taxon>Hexapoda</taxon>
        <taxon>Insecta</taxon>
        <taxon>Pterygota</taxon>
        <taxon>Neoptera</taxon>
        <taxon>Polyneoptera</taxon>
        <taxon>Dictyoptera</taxon>
        <taxon>Blattodea</taxon>
        <taxon>Blattoidea</taxon>
        <taxon>Termitoidae</taxon>
        <taxon>Kalotermitidae</taxon>
        <taxon>Cryptotermitinae</taxon>
        <taxon>Cryptotermes</taxon>
    </lineage>
</organism>
<gene>
    <name evidence="1" type="ORF">B7P43_G17751</name>
</gene>
<evidence type="ECO:0000313" key="1">
    <source>
        <dbReference type="EMBL" id="PNF32630.1"/>
    </source>
</evidence>
<proteinExistence type="predicted"/>
<dbReference type="Proteomes" id="UP000235965">
    <property type="component" value="Unassembled WGS sequence"/>
</dbReference>
<reference evidence="1 2" key="1">
    <citation type="submission" date="2017-12" db="EMBL/GenBank/DDBJ databases">
        <title>Hemimetabolous genomes reveal molecular basis of termite eusociality.</title>
        <authorList>
            <person name="Harrison M.C."/>
            <person name="Jongepier E."/>
            <person name="Robertson H.M."/>
            <person name="Arning N."/>
            <person name="Bitard-Feildel T."/>
            <person name="Chao H."/>
            <person name="Childers C.P."/>
            <person name="Dinh H."/>
            <person name="Doddapaneni H."/>
            <person name="Dugan S."/>
            <person name="Gowin J."/>
            <person name="Greiner C."/>
            <person name="Han Y."/>
            <person name="Hu H."/>
            <person name="Hughes D.S.T."/>
            <person name="Huylmans A.-K."/>
            <person name="Kemena C."/>
            <person name="Kremer L.P.M."/>
            <person name="Lee S.L."/>
            <person name="Lopez-Ezquerra A."/>
            <person name="Mallet L."/>
            <person name="Monroy-Kuhn J.M."/>
            <person name="Moser A."/>
            <person name="Murali S.C."/>
            <person name="Muzny D.M."/>
            <person name="Otani S."/>
            <person name="Piulachs M.-D."/>
            <person name="Poelchau M."/>
            <person name="Qu J."/>
            <person name="Schaub F."/>
            <person name="Wada-Katsumata A."/>
            <person name="Worley K.C."/>
            <person name="Xie Q."/>
            <person name="Ylla G."/>
            <person name="Poulsen M."/>
            <person name="Gibbs R.A."/>
            <person name="Schal C."/>
            <person name="Richards S."/>
            <person name="Belles X."/>
            <person name="Korb J."/>
            <person name="Bornberg-Bauer E."/>
        </authorList>
    </citation>
    <scope>NUCLEOTIDE SEQUENCE [LARGE SCALE GENOMIC DNA]</scope>
    <source>
        <tissue evidence="1">Whole body</tissue>
    </source>
</reference>
<comment type="caution">
    <text evidence="1">The sequence shown here is derived from an EMBL/GenBank/DDBJ whole genome shotgun (WGS) entry which is preliminary data.</text>
</comment>
<protein>
    <submittedName>
        <fullName evidence="1">Uncharacterized protein</fullName>
    </submittedName>
</protein>
<name>A0A2J7QVL9_9NEOP</name>
<accession>A0A2J7QVL9</accession>
<evidence type="ECO:0000313" key="2">
    <source>
        <dbReference type="Proteomes" id="UP000235965"/>
    </source>
</evidence>
<dbReference type="EMBL" id="NEVH01009811">
    <property type="protein sequence ID" value="PNF32630.1"/>
    <property type="molecule type" value="Genomic_DNA"/>
</dbReference>
<keyword evidence="2" id="KW-1185">Reference proteome</keyword>